<organism evidence="1 2">
    <name type="scientific">Candidatus Nitronereus thalassa</name>
    <dbReference type="NCBI Taxonomy" id="3020898"/>
    <lineage>
        <taxon>Bacteria</taxon>
        <taxon>Pseudomonadati</taxon>
        <taxon>Nitrospirota</taxon>
        <taxon>Nitrospiria</taxon>
        <taxon>Nitrospirales</taxon>
        <taxon>Nitrospiraceae</taxon>
        <taxon>Candidatus Nitronereus</taxon>
    </lineage>
</organism>
<protein>
    <submittedName>
        <fullName evidence="1">DUF6445 family protein</fullName>
    </submittedName>
</protein>
<dbReference type="EMBL" id="JAQOUE010000001">
    <property type="protein sequence ID" value="MDT7041388.1"/>
    <property type="molecule type" value="Genomic_DNA"/>
</dbReference>
<dbReference type="Pfam" id="PF20043">
    <property type="entry name" value="DUF6445"/>
    <property type="match status" value="1"/>
</dbReference>
<evidence type="ECO:0000313" key="1">
    <source>
        <dbReference type="EMBL" id="MDT7041388.1"/>
    </source>
</evidence>
<dbReference type="Proteomes" id="UP001250932">
    <property type="component" value="Unassembled WGS sequence"/>
</dbReference>
<dbReference type="InterPro" id="IPR045617">
    <property type="entry name" value="DUF6445"/>
</dbReference>
<accession>A0ABU3K4S9</accession>
<reference evidence="1 2" key="1">
    <citation type="journal article" date="2023" name="ISME J.">
        <title>Cultivation and genomic characterization of novel and ubiquitous marine nitrite-oxidizing bacteria from the Nitrospirales.</title>
        <authorList>
            <person name="Mueller A.J."/>
            <person name="Daebeler A."/>
            <person name="Herbold C.W."/>
            <person name="Kirkegaard R.H."/>
            <person name="Daims H."/>
        </authorList>
    </citation>
    <scope>NUCLEOTIDE SEQUENCE [LARGE SCALE GENOMIC DNA]</scope>
    <source>
        <strain evidence="1 2">EB</strain>
    </source>
</reference>
<name>A0ABU3K4S9_9BACT</name>
<dbReference type="RefSeq" id="WP_313831742.1">
    <property type="nucleotide sequence ID" value="NZ_JAQOUE010000001.1"/>
</dbReference>
<evidence type="ECO:0000313" key="2">
    <source>
        <dbReference type="Proteomes" id="UP001250932"/>
    </source>
</evidence>
<comment type="caution">
    <text evidence="1">The sequence shown here is derived from an EMBL/GenBank/DDBJ whole genome shotgun (WGS) entry which is preliminary data.</text>
</comment>
<keyword evidence="2" id="KW-1185">Reference proteome</keyword>
<sequence length="221" mass="24495">MAVDLSFREPQLGTDYWVEDNVLPNALEIAQRCIANSTWTLGSPWRPEPWPGMRAPHALTDDELSQIEHCVKKGLGVSSLKPQSPADMGISGHNHIQICGGSEGVARPHVDSASMCDYAAVLYLHPSPPTTHCGTSFYRLHLPGEEPGGNACPRTYESLSQVPGLPAQMDPTMFEEILEVPYVFNRLLAYKSDLIHSASSYFGWEHELASKRMAVVFFWKV</sequence>
<proteinExistence type="predicted"/>
<gene>
    <name evidence="1" type="ORF">PPG34_03445</name>
</gene>